<evidence type="ECO:0000256" key="1">
    <source>
        <dbReference type="ARBA" id="ARBA00023002"/>
    </source>
</evidence>
<dbReference type="Proteomes" id="UP000037446">
    <property type="component" value="Unassembled WGS sequence"/>
</dbReference>
<protein>
    <submittedName>
        <fullName evidence="4">D-mannonate oxidoreductase</fullName>
        <ecNumber evidence="4">1.1.1.57</ecNumber>
    </submittedName>
</protein>
<dbReference type="PANTHER" id="PTHR43362:SF1">
    <property type="entry name" value="MANNITOL DEHYDROGENASE 2-RELATED"/>
    <property type="match status" value="1"/>
</dbReference>
<proteinExistence type="predicted"/>
<evidence type="ECO:0000259" key="3">
    <source>
        <dbReference type="Pfam" id="PF08125"/>
    </source>
</evidence>
<dbReference type="SUPFAM" id="SSF51735">
    <property type="entry name" value="NAD(P)-binding Rossmann-fold domains"/>
    <property type="match status" value="1"/>
</dbReference>
<dbReference type="InterPro" id="IPR013118">
    <property type="entry name" value="Mannitol_DH_C"/>
</dbReference>
<dbReference type="InterPro" id="IPR050988">
    <property type="entry name" value="Mannitol_DH/Oxidoreductase"/>
</dbReference>
<comment type="caution">
    <text evidence="4">The sequence shown here is derived from an EMBL/GenBank/DDBJ whole genome shotgun (WGS) entry which is preliminary data.</text>
</comment>
<evidence type="ECO:0000259" key="2">
    <source>
        <dbReference type="Pfam" id="PF01232"/>
    </source>
</evidence>
<dbReference type="EMBL" id="JYNE01000011">
    <property type="protein sequence ID" value="KNH03380.1"/>
    <property type="molecule type" value="Genomic_DNA"/>
</dbReference>
<keyword evidence="1 4" id="KW-0560">Oxidoreductase</keyword>
<gene>
    <name evidence="4" type="ORF">J121_1707</name>
</gene>
<dbReference type="Gene3D" id="3.40.50.720">
    <property type="entry name" value="NAD(P)-binding Rossmann-like Domain"/>
    <property type="match status" value="1"/>
</dbReference>
<evidence type="ECO:0000313" key="5">
    <source>
        <dbReference type="Proteomes" id="UP000037446"/>
    </source>
</evidence>
<evidence type="ECO:0000313" key="4">
    <source>
        <dbReference type="EMBL" id="KNH03380.1"/>
    </source>
</evidence>
<organism evidence="4 5">
    <name type="scientific">Qipengyuania citrea LAMA 915</name>
    <dbReference type="NCBI Taxonomy" id="1306953"/>
    <lineage>
        <taxon>Bacteria</taxon>
        <taxon>Pseudomonadati</taxon>
        <taxon>Pseudomonadota</taxon>
        <taxon>Alphaproteobacteria</taxon>
        <taxon>Sphingomonadales</taxon>
        <taxon>Erythrobacteraceae</taxon>
        <taxon>Qipengyuania</taxon>
    </lineage>
</organism>
<dbReference type="PRINTS" id="PR00084">
    <property type="entry name" value="MTLDHDRGNASE"/>
</dbReference>
<dbReference type="InterPro" id="IPR008927">
    <property type="entry name" value="6-PGluconate_DH-like_C_sf"/>
</dbReference>
<dbReference type="Pfam" id="PF08125">
    <property type="entry name" value="Mannitol_dh_C"/>
    <property type="match status" value="1"/>
</dbReference>
<dbReference type="AlphaFoldDB" id="A0A0L1KH31"/>
<dbReference type="STRING" id="1306953.J121_1707"/>
<dbReference type="EC" id="1.1.1.57" evidence="4"/>
<dbReference type="InterPro" id="IPR013131">
    <property type="entry name" value="Mannitol_DH_N"/>
</dbReference>
<dbReference type="Gene3D" id="1.10.1040.10">
    <property type="entry name" value="N-(1-d-carboxylethyl)-l-norvaline Dehydrogenase, domain 2"/>
    <property type="match status" value="1"/>
</dbReference>
<dbReference type="SUPFAM" id="SSF48179">
    <property type="entry name" value="6-phosphogluconate dehydrogenase C-terminal domain-like"/>
    <property type="match status" value="1"/>
</dbReference>
<sequence length="456" mass="49715">MRLGPDTLAHLPADVGIYSYDRDAQKIGIVHFGIGAFHRAHQAWYTDCAMAAGDRDWGICGVSLRSPDVARQLNPQDGLYTLTERRGDAAQTRVIGAVREVLYAPDQAGAVVTRLADPACHIASFTVTEKGYARSPDGGLDLIAGRSSFYPLLAQGLAERRARGLGGLTLLPCDNLAENGKVLARLMEQWLAADMPDMVEWFRRECRVPSTMIDRIVPRSGPQDLAELEQHLGMSDAGAVFTERFSQWVIEDDFAGPRPQWENHGVELVDDVAPFETAKLRMLNGAHSLLAYCGLEAGYTYVHEAVADPRLAALAERLMRDEAIPTITAAPGQDLAAYAAQLMQRFADPALMHRLDQIAMDGSQKIPQRWLDTVAVLTRRSLPCDAIAAGFAAWVRHLADGRCVDDPHGEELHAIAITGGARGIVDRCLGAGTGMTALWSSYQHLAQTLLSAEREV</sequence>
<dbReference type="PATRIC" id="fig|1306953.7.peg.1754"/>
<dbReference type="InterPro" id="IPR000669">
    <property type="entry name" value="Mannitol_DH"/>
</dbReference>
<feature type="domain" description="Mannitol dehydrogenase C-terminal" evidence="3">
    <location>
        <begin position="271"/>
        <end position="400"/>
    </location>
</feature>
<feature type="domain" description="Mannitol dehydrogenase N-terminal" evidence="2">
    <location>
        <begin position="28"/>
        <end position="262"/>
    </location>
</feature>
<dbReference type="Pfam" id="PF01232">
    <property type="entry name" value="Mannitol_dh"/>
    <property type="match status" value="1"/>
</dbReference>
<dbReference type="RefSeq" id="WP_050599176.1">
    <property type="nucleotide sequence ID" value="NZ_JYNE01000011.1"/>
</dbReference>
<reference evidence="4" key="1">
    <citation type="submission" date="2015-02" db="EMBL/GenBank/DDBJ databases">
        <authorList>
            <person name="Chooi Y.-H."/>
        </authorList>
    </citation>
    <scope>NUCLEOTIDE SEQUENCE [LARGE SCALE GENOMIC DNA]</scope>
    <source>
        <strain evidence="4">LAMA 915</strain>
    </source>
</reference>
<dbReference type="InterPro" id="IPR013328">
    <property type="entry name" value="6PGD_dom2"/>
</dbReference>
<dbReference type="InterPro" id="IPR036291">
    <property type="entry name" value="NAD(P)-bd_dom_sf"/>
</dbReference>
<name>A0A0L1KH31_9SPHN</name>
<accession>A0A0L1KH31</accession>
<dbReference type="PANTHER" id="PTHR43362">
    <property type="entry name" value="MANNITOL DEHYDROGENASE DSF1-RELATED"/>
    <property type="match status" value="1"/>
</dbReference>
<dbReference type="GO" id="GO:0008866">
    <property type="term" value="F:fructuronate reductase activity"/>
    <property type="evidence" value="ECO:0007669"/>
    <property type="project" value="UniProtKB-EC"/>
</dbReference>